<dbReference type="SMART" id="SM00184">
    <property type="entry name" value="RING"/>
    <property type="match status" value="1"/>
</dbReference>
<dbReference type="CDD" id="cd00118">
    <property type="entry name" value="LysM"/>
    <property type="match status" value="1"/>
</dbReference>
<dbReference type="AlphaFoldDB" id="L1I5V8"/>
<proteinExistence type="predicted"/>
<evidence type="ECO:0008006" key="11">
    <source>
        <dbReference type="Google" id="ProtNLM"/>
    </source>
</evidence>
<evidence type="ECO:0000259" key="6">
    <source>
        <dbReference type="PROSITE" id="PS50089"/>
    </source>
</evidence>
<name>L1I5V8_GUITC</name>
<reference evidence="9" key="3">
    <citation type="submission" date="2015-06" db="UniProtKB">
        <authorList>
            <consortium name="EnsemblProtists"/>
        </authorList>
    </citation>
    <scope>IDENTIFICATION</scope>
</reference>
<feature type="region of interest" description="Disordered" evidence="5">
    <location>
        <begin position="691"/>
        <end position="712"/>
    </location>
</feature>
<keyword evidence="2 4" id="KW-0863">Zinc-finger</keyword>
<dbReference type="GO" id="GO:0008270">
    <property type="term" value="F:zinc ion binding"/>
    <property type="evidence" value="ECO:0007669"/>
    <property type="project" value="UniProtKB-KW"/>
</dbReference>
<evidence type="ECO:0000313" key="10">
    <source>
        <dbReference type="Proteomes" id="UP000011087"/>
    </source>
</evidence>
<dbReference type="EMBL" id="JH993251">
    <property type="protein sequence ID" value="EKX31648.1"/>
    <property type="molecule type" value="Genomic_DNA"/>
</dbReference>
<dbReference type="Proteomes" id="UP000011087">
    <property type="component" value="Unassembled WGS sequence"/>
</dbReference>
<dbReference type="SMART" id="SM00257">
    <property type="entry name" value="LysM"/>
    <property type="match status" value="1"/>
</dbReference>
<feature type="region of interest" description="Disordered" evidence="5">
    <location>
        <begin position="30"/>
        <end position="59"/>
    </location>
</feature>
<gene>
    <name evidence="8" type="ORF">GUITHDRAFT_149165</name>
</gene>
<keyword evidence="3" id="KW-0862">Zinc</keyword>
<evidence type="ECO:0000256" key="4">
    <source>
        <dbReference type="PROSITE-ProRule" id="PRU00175"/>
    </source>
</evidence>
<feature type="compositionally biased region" description="Basic and acidic residues" evidence="5">
    <location>
        <begin position="434"/>
        <end position="453"/>
    </location>
</feature>
<evidence type="ECO:0000259" key="7">
    <source>
        <dbReference type="PROSITE" id="PS51782"/>
    </source>
</evidence>
<feature type="compositionally biased region" description="Basic and acidic residues" evidence="5">
    <location>
        <begin position="697"/>
        <end position="712"/>
    </location>
</feature>
<protein>
    <recommendedName>
        <fullName evidence="11">RING-type domain-containing protein</fullName>
    </recommendedName>
</protein>
<keyword evidence="10" id="KW-1185">Reference proteome</keyword>
<dbReference type="PaxDb" id="55529-EKX31648"/>
<dbReference type="InterPro" id="IPR017907">
    <property type="entry name" value="Znf_RING_CS"/>
</dbReference>
<dbReference type="OrthoDB" id="6106880at2759"/>
<dbReference type="HOGENOM" id="CLU_388051_0_0_1"/>
<reference evidence="10" key="2">
    <citation type="submission" date="2012-11" db="EMBL/GenBank/DDBJ databases">
        <authorList>
            <person name="Kuo A."/>
            <person name="Curtis B.A."/>
            <person name="Tanifuji G."/>
            <person name="Burki F."/>
            <person name="Gruber A."/>
            <person name="Irimia M."/>
            <person name="Maruyama S."/>
            <person name="Arias M.C."/>
            <person name="Ball S.G."/>
            <person name="Gile G.H."/>
            <person name="Hirakawa Y."/>
            <person name="Hopkins J.F."/>
            <person name="Rensing S.A."/>
            <person name="Schmutz J."/>
            <person name="Symeonidi A."/>
            <person name="Elias M."/>
            <person name="Eveleigh R.J."/>
            <person name="Herman E.K."/>
            <person name="Klute M.J."/>
            <person name="Nakayama T."/>
            <person name="Obornik M."/>
            <person name="Reyes-Prieto A."/>
            <person name="Armbrust E.V."/>
            <person name="Aves S.J."/>
            <person name="Beiko R.G."/>
            <person name="Coutinho P."/>
            <person name="Dacks J.B."/>
            <person name="Durnford D.G."/>
            <person name="Fast N.M."/>
            <person name="Green B.R."/>
            <person name="Grisdale C."/>
            <person name="Hempe F."/>
            <person name="Henrissat B."/>
            <person name="Hoppner M.P."/>
            <person name="Ishida K.-I."/>
            <person name="Kim E."/>
            <person name="Koreny L."/>
            <person name="Kroth P.G."/>
            <person name="Liu Y."/>
            <person name="Malik S.-B."/>
            <person name="Maier U.G."/>
            <person name="McRose D."/>
            <person name="Mock T."/>
            <person name="Neilson J.A."/>
            <person name="Onodera N.T."/>
            <person name="Poole A.M."/>
            <person name="Pritham E.J."/>
            <person name="Richards T.A."/>
            <person name="Rocap G."/>
            <person name="Roy S.W."/>
            <person name="Sarai C."/>
            <person name="Schaack S."/>
            <person name="Shirato S."/>
            <person name="Slamovits C.H."/>
            <person name="Spencer D.F."/>
            <person name="Suzuki S."/>
            <person name="Worden A.Z."/>
            <person name="Zauner S."/>
            <person name="Barry K."/>
            <person name="Bell C."/>
            <person name="Bharti A.K."/>
            <person name="Crow J.A."/>
            <person name="Grimwood J."/>
            <person name="Kramer R."/>
            <person name="Lindquist E."/>
            <person name="Lucas S."/>
            <person name="Salamov A."/>
            <person name="McFadden G.I."/>
            <person name="Lane C.E."/>
            <person name="Keeling P.J."/>
            <person name="Gray M.W."/>
            <person name="Grigoriev I.V."/>
            <person name="Archibald J.M."/>
        </authorList>
    </citation>
    <scope>NUCLEOTIDE SEQUENCE</scope>
    <source>
        <strain evidence="10">CCMP2712</strain>
    </source>
</reference>
<evidence type="ECO:0000313" key="9">
    <source>
        <dbReference type="EnsemblProtists" id="EKX31648"/>
    </source>
</evidence>
<keyword evidence="1" id="KW-0479">Metal-binding</keyword>
<evidence type="ECO:0000256" key="3">
    <source>
        <dbReference type="ARBA" id="ARBA00022833"/>
    </source>
</evidence>
<dbReference type="PANTHER" id="PTHR25464:SF2">
    <property type="entry name" value="RING-TYPE DOMAIN-CONTAINING PROTEIN"/>
    <property type="match status" value="1"/>
</dbReference>
<dbReference type="InterPro" id="IPR018392">
    <property type="entry name" value="LysM"/>
</dbReference>
<organism evidence="8">
    <name type="scientific">Guillardia theta (strain CCMP2712)</name>
    <name type="common">Cryptophyte</name>
    <dbReference type="NCBI Taxonomy" id="905079"/>
    <lineage>
        <taxon>Eukaryota</taxon>
        <taxon>Cryptophyceae</taxon>
        <taxon>Pyrenomonadales</taxon>
        <taxon>Geminigeraceae</taxon>
        <taxon>Guillardia</taxon>
    </lineage>
</organism>
<dbReference type="SUPFAM" id="SSF57850">
    <property type="entry name" value="RING/U-box"/>
    <property type="match status" value="1"/>
</dbReference>
<dbReference type="PROSITE" id="PS51782">
    <property type="entry name" value="LYSM"/>
    <property type="match status" value="1"/>
</dbReference>
<accession>L1I5V8</accession>
<feature type="compositionally biased region" description="Polar residues" evidence="5">
    <location>
        <begin position="413"/>
        <end position="431"/>
    </location>
</feature>
<dbReference type="KEGG" id="gtt:GUITHDRAFT_149165"/>
<dbReference type="InterPro" id="IPR013083">
    <property type="entry name" value="Znf_RING/FYVE/PHD"/>
</dbReference>
<dbReference type="PANTHER" id="PTHR25464">
    <property type="entry name" value="TRIPARTITE MOTIF-CONTAINING PROTEIN 2-LIKE PROTEIN"/>
    <property type="match status" value="1"/>
</dbReference>
<feature type="domain" description="LysM" evidence="7">
    <location>
        <begin position="630"/>
        <end position="679"/>
    </location>
</feature>
<feature type="region of interest" description="Disordered" evidence="5">
    <location>
        <begin position="547"/>
        <end position="598"/>
    </location>
</feature>
<feature type="compositionally biased region" description="Basic and acidic residues" evidence="5">
    <location>
        <begin position="582"/>
        <end position="594"/>
    </location>
</feature>
<dbReference type="GeneID" id="17288372"/>
<feature type="compositionally biased region" description="Polar residues" evidence="5">
    <location>
        <begin position="34"/>
        <end position="57"/>
    </location>
</feature>
<dbReference type="Gene3D" id="3.30.40.10">
    <property type="entry name" value="Zinc/RING finger domain, C3HC4 (zinc finger)"/>
    <property type="match status" value="1"/>
</dbReference>
<dbReference type="InterPro" id="IPR001841">
    <property type="entry name" value="Znf_RING"/>
</dbReference>
<evidence type="ECO:0000256" key="1">
    <source>
        <dbReference type="ARBA" id="ARBA00022723"/>
    </source>
</evidence>
<dbReference type="PROSITE" id="PS50089">
    <property type="entry name" value="ZF_RING_2"/>
    <property type="match status" value="1"/>
</dbReference>
<evidence type="ECO:0000313" key="8">
    <source>
        <dbReference type="EMBL" id="EKX31648.1"/>
    </source>
</evidence>
<dbReference type="PROSITE" id="PS00518">
    <property type="entry name" value="ZF_RING_1"/>
    <property type="match status" value="1"/>
</dbReference>
<feature type="region of interest" description="Disordered" evidence="5">
    <location>
        <begin position="143"/>
        <end position="168"/>
    </location>
</feature>
<feature type="region of interest" description="Disordered" evidence="5">
    <location>
        <begin position="412"/>
        <end position="462"/>
    </location>
</feature>
<dbReference type="EnsemblProtists" id="EKX31648">
    <property type="protein sequence ID" value="EKX31648"/>
    <property type="gene ID" value="GUITHDRAFT_149165"/>
</dbReference>
<evidence type="ECO:0000256" key="2">
    <source>
        <dbReference type="ARBA" id="ARBA00022771"/>
    </source>
</evidence>
<dbReference type="STRING" id="905079.L1I5V8"/>
<sequence>MSTPVSALAQASTLAQVSLPANDFVADMPLRPPSSISTPESSFTGLPSTPCPSSASRNSKRPFTEAALEECLTCPICLERYSMEGNRQPKILSNCPHTVCLSCIQECKKPECPLCRKPCRTRDYTRLSNNPTVMKLLNSKASEAGALEGGDGNDVSNHEQEEPDEESMFFKPNSSLAELYQAFQKFREESQEIDIRWKNNDISEEEATIQLQGAQERLQLVKKSFAKARRKSILSTKKACKSVKSEDSGSLKTSDVHLTSSTLHSNQQNMSPCYSEIEPDGMNEVSSLNSAAFPSKYAPKISDMNAYIYKLKDDMICLAESIPYSAVHTKKPGTWNSLNNCVTAALDIQTLRTNLRWILKQIRTEFLMKDWIQGRQESWVSQCETCRSLKQLESLIDELKSLAIDWDKANGTVKPSTSSTWKEQDDSSTQSKPPEPEVKKKEDPVKTEFEPPKNPRGVPINNHKIRMQGLPAGWQGSLARGKDRYLYTFTSPDGLTMTAPSDILKWCEQFQGMEADKQRNAFVKSIREAKKAFRRKYSTLKLCRARRARANTGDRPLPAQPQDPAQDGESVRSETQEEEDESCRAKGSEEGSDKKKAKLKRQLLNRRLRRKWLREGMINRDNEELPEGCQWYVANENETITGISRRYKLDPEVLVSLNRHRLMELKKKSRFYVGTKLLLPDWVVVDRRVKGKSVGKAGREESERRQAGSELG</sequence>
<dbReference type="RefSeq" id="XP_005818628.1">
    <property type="nucleotide sequence ID" value="XM_005818571.1"/>
</dbReference>
<reference evidence="8 10" key="1">
    <citation type="journal article" date="2012" name="Nature">
        <title>Algal genomes reveal evolutionary mosaicism and the fate of nucleomorphs.</title>
        <authorList>
            <consortium name="DOE Joint Genome Institute"/>
            <person name="Curtis B.A."/>
            <person name="Tanifuji G."/>
            <person name="Burki F."/>
            <person name="Gruber A."/>
            <person name="Irimia M."/>
            <person name="Maruyama S."/>
            <person name="Arias M.C."/>
            <person name="Ball S.G."/>
            <person name="Gile G.H."/>
            <person name="Hirakawa Y."/>
            <person name="Hopkins J.F."/>
            <person name="Kuo A."/>
            <person name="Rensing S.A."/>
            <person name="Schmutz J."/>
            <person name="Symeonidi A."/>
            <person name="Elias M."/>
            <person name="Eveleigh R.J."/>
            <person name="Herman E.K."/>
            <person name="Klute M.J."/>
            <person name="Nakayama T."/>
            <person name="Obornik M."/>
            <person name="Reyes-Prieto A."/>
            <person name="Armbrust E.V."/>
            <person name="Aves S.J."/>
            <person name="Beiko R.G."/>
            <person name="Coutinho P."/>
            <person name="Dacks J.B."/>
            <person name="Durnford D.G."/>
            <person name="Fast N.M."/>
            <person name="Green B.R."/>
            <person name="Grisdale C.J."/>
            <person name="Hempel F."/>
            <person name="Henrissat B."/>
            <person name="Hoppner M.P."/>
            <person name="Ishida K."/>
            <person name="Kim E."/>
            <person name="Koreny L."/>
            <person name="Kroth P.G."/>
            <person name="Liu Y."/>
            <person name="Malik S.B."/>
            <person name="Maier U.G."/>
            <person name="McRose D."/>
            <person name="Mock T."/>
            <person name="Neilson J.A."/>
            <person name="Onodera N.T."/>
            <person name="Poole A.M."/>
            <person name="Pritham E.J."/>
            <person name="Richards T.A."/>
            <person name="Rocap G."/>
            <person name="Roy S.W."/>
            <person name="Sarai C."/>
            <person name="Schaack S."/>
            <person name="Shirato S."/>
            <person name="Slamovits C.H."/>
            <person name="Spencer D.F."/>
            <person name="Suzuki S."/>
            <person name="Worden A.Z."/>
            <person name="Zauner S."/>
            <person name="Barry K."/>
            <person name="Bell C."/>
            <person name="Bharti A.K."/>
            <person name="Crow J.A."/>
            <person name="Grimwood J."/>
            <person name="Kramer R."/>
            <person name="Lindquist E."/>
            <person name="Lucas S."/>
            <person name="Salamov A."/>
            <person name="McFadden G.I."/>
            <person name="Lane C.E."/>
            <person name="Keeling P.J."/>
            <person name="Gray M.W."/>
            <person name="Grigoriev I.V."/>
            <person name="Archibald J.M."/>
        </authorList>
    </citation>
    <scope>NUCLEOTIDE SEQUENCE</scope>
    <source>
        <strain evidence="8 10">CCMP2712</strain>
    </source>
</reference>
<evidence type="ECO:0000256" key="5">
    <source>
        <dbReference type="SAM" id="MobiDB-lite"/>
    </source>
</evidence>
<feature type="domain" description="RING-type" evidence="6">
    <location>
        <begin position="74"/>
        <end position="116"/>
    </location>
</feature>